<dbReference type="InterPro" id="IPR014747">
    <property type="entry name" value="Bac_photo_RC_H_C"/>
</dbReference>
<proteinExistence type="predicted"/>
<dbReference type="PANTHER" id="PTHR36505">
    <property type="entry name" value="BLR1072 PROTEIN"/>
    <property type="match status" value="1"/>
</dbReference>
<organism evidence="2 3">
    <name type="scientific">Actinokineospora xionganensis</name>
    <dbReference type="NCBI Taxonomy" id="2684470"/>
    <lineage>
        <taxon>Bacteria</taxon>
        <taxon>Bacillati</taxon>
        <taxon>Actinomycetota</taxon>
        <taxon>Actinomycetes</taxon>
        <taxon>Pseudonocardiales</taxon>
        <taxon>Pseudonocardiaceae</taxon>
        <taxon>Actinokineospora</taxon>
    </lineage>
</organism>
<sequence length="136" mass="14980">MADETATLVRLGETDLTLANAAEDVRGLTVVDRNGDELGKVEGLLIDPDERRVRFLELGAGGFLGIGKKTLLVPVDAVAAVDDQVHIDKDREHVAAGPGYDPELKVQRDYFEDVYGYYGFSPYWLPGSIPPRYPFL</sequence>
<name>A0ABR7L455_9PSEU</name>
<dbReference type="PANTHER" id="PTHR36505:SF1">
    <property type="entry name" value="BLR1072 PROTEIN"/>
    <property type="match status" value="1"/>
</dbReference>
<evidence type="ECO:0000313" key="2">
    <source>
        <dbReference type="EMBL" id="MBC6447444.1"/>
    </source>
</evidence>
<feature type="domain" description="PRC-barrel" evidence="1">
    <location>
        <begin position="21"/>
        <end position="93"/>
    </location>
</feature>
<gene>
    <name evidence="2" type="ORF">GPZ80_09715</name>
</gene>
<evidence type="ECO:0000259" key="1">
    <source>
        <dbReference type="Pfam" id="PF05239"/>
    </source>
</evidence>
<dbReference type="Proteomes" id="UP000734823">
    <property type="component" value="Unassembled WGS sequence"/>
</dbReference>
<dbReference type="InterPro" id="IPR011033">
    <property type="entry name" value="PRC_barrel-like_sf"/>
</dbReference>
<evidence type="ECO:0000313" key="3">
    <source>
        <dbReference type="Proteomes" id="UP000734823"/>
    </source>
</evidence>
<reference evidence="2 3" key="1">
    <citation type="submission" date="2020-06" db="EMBL/GenBank/DDBJ databases">
        <title>Actinokineospora xiongansis sp. nov., isolated from soil of Baiyangdian.</title>
        <authorList>
            <person name="Zhang X."/>
        </authorList>
    </citation>
    <scope>NUCLEOTIDE SEQUENCE [LARGE SCALE GENOMIC DNA]</scope>
    <source>
        <strain evidence="2 3">HBU206404</strain>
    </source>
</reference>
<dbReference type="RefSeq" id="WP_187219959.1">
    <property type="nucleotide sequence ID" value="NZ_JABVED010000004.1"/>
</dbReference>
<dbReference type="Gene3D" id="3.90.50.10">
    <property type="entry name" value="Photosynthetic Reaction Center, subunit H, domain 2"/>
    <property type="match status" value="1"/>
</dbReference>
<accession>A0ABR7L455</accession>
<comment type="caution">
    <text evidence="2">The sequence shown here is derived from an EMBL/GenBank/DDBJ whole genome shotgun (WGS) entry which is preliminary data.</text>
</comment>
<dbReference type="InterPro" id="IPR027275">
    <property type="entry name" value="PRC-brl_dom"/>
</dbReference>
<dbReference type="SUPFAM" id="SSF50346">
    <property type="entry name" value="PRC-barrel domain"/>
    <property type="match status" value="1"/>
</dbReference>
<protein>
    <submittedName>
        <fullName evidence="2">PRC-barrel domain-containing protein</fullName>
    </submittedName>
</protein>
<keyword evidence="3" id="KW-1185">Reference proteome</keyword>
<dbReference type="EMBL" id="JABVED010000004">
    <property type="protein sequence ID" value="MBC6447444.1"/>
    <property type="molecule type" value="Genomic_DNA"/>
</dbReference>
<dbReference type="Pfam" id="PF05239">
    <property type="entry name" value="PRC"/>
    <property type="match status" value="1"/>
</dbReference>